<organism evidence="4 5">
    <name type="scientific">Sphingomonas ginsenosidivorax</name>
    <dbReference type="NCBI Taxonomy" id="862135"/>
    <lineage>
        <taxon>Bacteria</taxon>
        <taxon>Pseudomonadati</taxon>
        <taxon>Pseudomonadota</taxon>
        <taxon>Alphaproteobacteria</taxon>
        <taxon>Sphingomonadales</taxon>
        <taxon>Sphingomonadaceae</taxon>
        <taxon>Sphingomonas</taxon>
    </lineage>
</organism>
<dbReference type="AlphaFoldDB" id="A0A5C6UEU8"/>
<proteinExistence type="predicted"/>
<evidence type="ECO:0000259" key="3">
    <source>
        <dbReference type="Pfam" id="PF03629"/>
    </source>
</evidence>
<dbReference type="EMBL" id="VOQR01000001">
    <property type="protein sequence ID" value="TXC71292.1"/>
    <property type="molecule type" value="Genomic_DNA"/>
</dbReference>
<protein>
    <submittedName>
        <fullName evidence="4">9-O-acetylesterase</fullName>
    </submittedName>
</protein>
<dbReference type="Gene3D" id="2.60.120.260">
    <property type="entry name" value="Galactose-binding domain-like"/>
    <property type="match status" value="1"/>
</dbReference>
<dbReference type="RefSeq" id="WP_147082435.1">
    <property type="nucleotide sequence ID" value="NZ_VOQR01000001.1"/>
</dbReference>
<dbReference type="InterPro" id="IPR005181">
    <property type="entry name" value="SASA"/>
</dbReference>
<comment type="caution">
    <text evidence="4">The sequence shown here is derived from an EMBL/GenBank/DDBJ whole genome shotgun (WGS) entry which is preliminary data.</text>
</comment>
<dbReference type="SUPFAM" id="SSF52266">
    <property type="entry name" value="SGNH hydrolase"/>
    <property type="match status" value="1"/>
</dbReference>
<reference evidence="4 5" key="1">
    <citation type="journal article" date="2013" name="Antonie Van Leeuwenhoek">
        <title>Sphingomonas ginsenosidivorax sp. nov., with the ability to transform ginsenosides.</title>
        <authorList>
            <person name="Jin X.F."/>
            <person name="Kim J.K."/>
            <person name="Liu Q.M."/>
            <person name="Kang M.S."/>
            <person name="He D."/>
            <person name="Jin F.X."/>
            <person name="Kim S.C."/>
            <person name="Im W.T."/>
        </authorList>
    </citation>
    <scope>NUCLEOTIDE SEQUENCE [LARGE SCALE GENOMIC DNA]</scope>
    <source>
        <strain evidence="4 5">KHI67</strain>
    </source>
</reference>
<dbReference type="Proteomes" id="UP000321250">
    <property type="component" value="Unassembled WGS sequence"/>
</dbReference>
<feature type="signal peptide" evidence="2">
    <location>
        <begin position="1"/>
        <end position="22"/>
    </location>
</feature>
<feature type="domain" description="Sialate O-acetylesterase" evidence="3">
    <location>
        <begin position="406"/>
        <end position="535"/>
    </location>
</feature>
<dbReference type="InterPro" id="IPR008979">
    <property type="entry name" value="Galactose-bd-like_sf"/>
</dbReference>
<dbReference type="Gene3D" id="3.40.50.1110">
    <property type="entry name" value="SGNH hydrolase"/>
    <property type="match status" value="2"/>
</dbReference>
<keyword evidence="2" id="KW-0732">Signal</keyword>
<evidence type="ECO:0000256" key="1">
    <source>
        <dbReference type="ARBA" id="ARBA00022801"/>
    </source>
</evidence>
<sequence>MFGMRCAKLFVLAALATPTALAAQILDPVFADHAVLQRDRPIRLWGRVAPQEQVDITLQGRHRTVHAGPDGRWSVVLPALRAGGPYRLEARRGSGGSQSLEDIAIGDVFLCSGQSNMEFPLSKSRGGATEIASAADSNLRLATMPAVSAALPVRRLAQPLDWRPASPASAAEFSAVCWYMARALRRTVRVPIGLIDASWGGSTLQAWLSPAALAAGGGDRDMIDLLAAYNRDPASANLTWGERWRQWWLSEISPTDEPWRQTGTTGWARVPLLDLWEKWPAPVLADFNGMVWYRTHVTLTAEQALQAATLDVGGVDEIDQSWVNGRPVGTGAGDEPRRYPVPAGTLKAGDNVVTVNILDTWDTGGFYGPTERRALALANGRRIPLSGPWFYRKVDHARPRPPRAPWHPASGQGTLYNGMIAPLGAYGLRAMAWYQGESNTADRLAYGDRLTALYRDRRATFGPTLPILIVQLANFGPKANRPVDSDWAAVREAQRRHVLNDANSGLVVTIDVGDPSDIHPTDKRTVGERLAQSALSVVYGRHGPRAGPQPMTAHEGNGRVIVQFGDITGRLSASTAPQSFELCGATQSSCRRVPASVGAKSVGLPSQPGATRVRYCWGDSPACDVRDAAGPVSPFEISLTQARRPTAASR</sequence>
<evidence type="ECO:0000313" key="4">
    <source>
        <dbReference type="EMBL" id="TXC71292.1"/>
    </source>
</evidence>
<dbReference type="InterPro" id="IPR039329">
    <property type="entry name" value="SIAE"/>
</dbReference>
<feature type="chain" id="PRO_5022827311" evidence="2">
    <location>
        <begin position="23"/>
        <end position="650"/>
    </location>
</feature>
<keyword evidence="5" id="KW-1185">Reference proteome</keyword>
<dbReference type="OrthoDB" id="9795554at2"/>
<dbReference type="PANTHER" id="PTHR22901">
    <property type="entry name" value="SIALATE O-ACETYLESTERASE"/>
    <property type="match status" value="1"/>
</dbReference>
<gene>
    <name evidence="4" type="ORF">FSB78_10315</name>
</gene>
<name>A0A5C6UEU8_9SPHN</name>
<dbReference type="GO" id="GO:0001681">
    <property type="term" value="F:sialate O-acetylesterase activity"/>
    <property type="evidence" value="ECO:0007669"/>
    <property type="project" value="InterPro"/>
</dbReference>
<dbReference type="GO" id="GO:0005975">
    <property type="term" value="P:carbohydrate metabolic process"/>
    <property type="evidence" value="ECO:0007669"/>
    <property type="project" value="TreeGrafter"/>
</dbReference>
<dbReference type="InterPro" id="IPR036514">
    <property type="entry name" value="SGNH_hydro_sf"/>
</dbReference>
<dbReference type="PANTHER" id="PTHR22901:SF0">
    <property type="entry name" value="SIALATE O-ACETYLESTERASE"/>
    <property type="match status" value="1"/>
</dbReference>
<evidence type="ECO:0000313" key="5">
    <source>
        <dbReference type="Proteomes" id="UP000321250"/>
    </source>
</evidence>
<accession>A0A5C6UEU8</accession>
<keyword evidence="1" id="KW-0378">Hydrolase</keyword>
<dbReference type="Pfam" id="PF03629">
    <property type="entry name" value="SASA"/>
    <property type="match status" value="1"/>
</dbReference>
<dbReference type="SUPFAM" id="SSF49785">
    <property type="entry name" value="Galactose-binding domain-like"/>
    <property type="match status" value="1"/>
</dbReference>
<evidence type="ECO:0000256" key="2">
    <source>
        <dbReference type="SAM" id="SignalP"/>
    </source>
</evidence>